<dbReference type="EMBL" id="JASPKZ010000532">
    <property type="protein sequence ID" value="KAJ9599768.1"/>
    <property type="molecule type" value="Genomic_DNA"/>
</dbReference>
<evidence type="ECO:0000313" key="1">
    <source>
        <dbReference type="EMBL" id="KAJ9575083.1"/>
    </source>
</evidence>
<reference evidence="1" key="2">
    <citation type="submission" date="2023-05" db="EMBL/GenBank/DDBJ databases">
        <authorList>
            <person name="Fouks B."/>
        </authorList>
    </citation>
    <scope>NUCLEOTIDE SEQUENCE</scope>
    <source>
        <strain evidence="1">Stay&amp;Tobe</strain>
        <tissue evidence="1">Testes</tissue>
    </source>
</reference>
<keyword evidence="3" id="KW-1185">Reference proteome</keyword>
<proteinExistence type="predicted"/>
<sequence length="91" mass="10377">MIEAIGLCKTLEKIDITNINLIRYPQLEVINSGYIGYLNDNLKIVKHIPPLSLSETFLDFGQRDINNKINISSAISVTNNTKEIIIFKWDL</sequence>
<evidence type="ECO:0000313" key="2">
    <source>
        <dbReference type="EMBL" id="KAJ9599768.1"/>
    </source>
</evidence>
<organism evidence="1 3">
    <name type="scientific">Diploptera punctata</name>
    <name type="common">Pacific beetle cockroach</name>
    <dbReference type="NCBI Taxonomy" id="6984"/>
    <lineage>
        <taxon>Eukaryota</taxon>
        <taxon>Metazoa</taxon>
        <taxon>Ecdysozoa</taxon>
        <taxon>Arthropoda</taxon>
        <taxon>Hexapoda</taxon>
        <taxon>Insecta</taxon>
        <taxon>Pterygota</taxon>
        <taxon>Neoptera</taxon>
        <taxon>Polyneoptera</taxon>
        <taxon>Dictyoptera</taxon>
        <taxon>Blattodea</taxon>
        <taxon>Blaberoidea</taxon>
        <taxon>Blaberidae</taxon>
        <taxon>Diplopterinae</taxon>
        <taxon>Diploptera</taxon>
    </lineage>
</organism>
<dbReference type="Proteomes" id="UP001233999">
    <property type="component" value="Unassembled WGS sequence"/>
</dbReference>
<comment type="caution">
    <text evidence="1">The sequence shown here is derived from an EMBL/GenBank/DDBJ whole genome shotgun (WGS) entry which is preliminary data.</text>
</comment>
<dbReference type="AlphaFoldDB" id="A0AAD8E2P8"/>
<gene>
    <name evidence="1" type="ORF">L9F63_007744</name>
    <name evidence="2" type="ORF">L9F63_026383</name>
</gene>
<dbReference type="EMBL" id="JASPKZ010010240">
    <property type="protein sequence ID" value="KAJ9575083.1"/>
    <property type="molecule type" value="Genomic_DNA"/>
</dbReference>
<evidence type="ECO:0000313" key="3">
    <source>
        <dbReference type="Proteomes" id="UP001233999"/>
    </source>
</evidence>
<accession>A0AAD8E2P8</accession>
<reference evidence="1" key="1">
    <citation type="journal article" date="2023" name="IScience">
        <title>Live-bearing cockroach genome reveals convergent evolutionary mechanisms linked to viviparity in insects and beyond.</title>
        <authorList>
            <person name="Fouks B."/>
            <person name="Harrison M.C."/>
            <person name="Mikhailova A.A."/>
            <person name="Marchal E."/>
            <person name="English S."/>
            <person name="Carruthers M."/>
            <person name="Jennings E.C."/>
            <person name="Chiamaka E.L."/>
            <person name="Frigard R.A."/>
            <person name="Pippel M."/>
            <person name="Attardo G.M."/>
            <person name="Benoit J.B."/>
            <person name="Bornberg-Bauer E."/>
            <person name="Tobe S.S."/>
        </authorList>
    </citation>
    <scope>NUCLEOTIDE SEQUENCE</scope>
    <source>
        <strain evidence="1">Stay&amp;Tobe</strain>
    </source>
</reference>
<feature type="non-terminal residue" evidence="1">
    <location>
        <position position="91"/>
    </location>
</feature>
<name>A0AAD8E2P8_DIPPU</name>
<protein>
    <submittedName>
        <fullName evidence="1">Uncharacterized protein</fullName>
    </submittedName>
</protein>